<reference evidence="2" key="1">
    <citation type="journal article" date="2023" name="Mol. Phylogenet. Evol.">
        <title>Genome-scale phylogeny and comparative genomics of the fungal order Sordariales.</title>
        <authorList>
            <person name="Hensen N."/>
            <person name="Bonometti L."/>
            <person name="Westerberg I."/>
            <person name="Brannstrom I.O."/>
            <person name="Guillou S."/>
            <person name="Cros-Aarteil S."/>
            <person name="Calhoun S."/>
            <person name="Haridas S."/>
            <person name="Kuo A."/>
            <person name="Mondo S."/>
            <person name="Pangilinan J."/>
            <person name="Riley R."/>
            <person name="LaButti K."/>
            <person name="Andreopoulos B."/>
            <person name="Lipzen A."/>
            <person name="Chen C."/>
            <person name="Yan M."/>
            <person name="Daum C."/>
            <person name="Ng V."/>
            <person name="Clum A."/>
            <person name="Steindorff A."/>
            <person name="Ohm R.A."/>
            <person name="Martin F."/>
            <person name="Silar P."/>
            <person name="Natvig D.O."/>
            <person name="Lalanne C."/>
            <person name="Gautier V."/>
            <person name="Ament-Velasquez S.L."/>
            <person name="Kruys A."/>
            <person name="Hutchinson M.I."/>
            <person name="Powell A.J."/>
            <person name="Barry K."/>
            <person name="Miller A.N."/>
            <person name="Grigoriev I.V."/>
            <person name="Debuchy R."/>
            <person name="Gladieux P."/>
            <person name="Hiltunen Thoren M."/>
            <person name="Johannesson H."/>
        </authorList>
    </citation>
    <scope>NUCLEOTIDE SEQUENCE</scope>
    <source>
        <strain evidence="2">FGSC 1904</strain>
    </source>
</reference>
<keyword evidence="1" id="KW-0732">Signal</keyword>
<feature type="signal peptide" evidence="1">
    <location>
        <begin position="1"/>
        <end position="17"/>
    </location>
</feature>
<feature type="chain" id="PRO_5041982216" evidence="1">
    <location>
        <begin position="18"/>
        <end position="130"/>
    </location>
</feature>
<keyword evidence="3" id="KW-1185">Reference proteome</keyword>
<organism evidence="2 3">
    <name type="scientific">Sordaria brevicollis</name>
    <dbReference type="NCBI Taxonomy" id="83679"/>
    <lineage>
        <taxon>Eukaryota</taxon>
        <taxon>Fungi</taxon>
        <taxon>Dikarya</taxon>
        <taxon>Ascomycota</taxon>
        <taxon>Pezizomycotina</taxon>
        <taxon>Sordariomycetes</taxon>
        <taxon>Sordariomycetidae</taxon>
        <taxon>Sordariales</taxon>
        <taxon>Sordariaceae</taxon>
        <taxon>Sordaria</taxon>
    </lineage>
</organism>
<evidence type="ECO:0000313" key="2">
    <source>
        <dbReference type="EMBL" id="KAK3398181.1"/>
    </source>
</evidence>
<protein>
    <submittedName>
        <fullName evidence="2">Uncharacterized protein</fullName>
    </submittedName>
</protein>
<evidence type="ECO:0000313" key="3">
    <source>
        <dbReference type="Proteomes" id="UP001281003"/>
    </source>
</evidence>
<dbReference type="Proteomes" id="UP001281003">
    <property type="component" value="Unassembled WGS sequence"/>
</dbReference>
<dbReference type="AlphaFoldDB" id="A0AAE0UBM5"/>
<comment type="caution">
    <text evidence="2">The sequence shown here is derived from an EMBL/GenBank/DDBJ whole genome shotgun (WGS) entry which is preliminary data.</text>
</comment>
<proteinExistence type="predicted"/>
<reference evidence="2" key="2">
    <citation type="submission" date="2023-07" db="EMBL/GenBank/DDBJ databases">
        <authorList>
            <consortium name="Lawrence Berkeley National Laboratory"/>
            <person name="Haridas S."/>
            <person name="Hensen N."/>
            <person name="Bonometti L."/>
            <person name="Westerberg I."/>
            <person name="Brannstrom I.O."/>
            <person name="Guillou S."/>
            <person name="Cros-Aarteil S."/>
            <person name="Calhoun S."/>
            <person name="Kuo A."/>
            <person name="Mondo S."/>
            <person name="Pangilinan J."/>
            <person name="Riley R."/>
            <person name="LaButti K."/>
            <person name="Andreopoulos B."/>
            <person name="Lipzen A."/>
            <person name="Chen C."/>
            <person name="Yanf M."/>
            <person name="Daum C."/>
            <person name="Ng V."/>
            <person name="Clum A."/>
            <person name="Steindorff A."/>
            <person name="Ohm R."/>
            <person name="Martin F."/>
            <person name="Silar P."/>
            <person name="Natvig D."/>
            <person name="Lalanne C."/>
            <person name="Gautier V."/>
            <person name="Ament-velasquez S.L."/>
            <person name="Kruys A."/>
            <person name="Hutchinson M.I."/>
            <person name="Powell A.J."/>
            <person name="Barry K."/>
            <person name="Miller A.N."/>
            <person name="Grigoriev I.V."/>
            <person name="Debuchy R."/>
            <person name="Gladieux P."/>
            <person name="Thoren M.H."/>
            <person name="Johannesson H."/>
        </authorList>
    </citation>
    <scope>NUCLEOTIDE SEQUENCE</scope>
    <source>
        <strain evidence="2">FGSC 1904</strain>
    </source>
</reference>
<name>A0AAE0UBM5_SORBR</name>
<evidence type="ECO:0000256" key="1">
    <source>
        <dbReference type="SAM" id="SignalP"/>
    </source>
</evidence>
<gene>
    <name evidence="2" type="ORF">B0T20DRAFT_410367</name>
</gene>
<accession>A0AAE0UBM5</accession>
<sequence>MHVSFLYLAAMAVPAMSVLVALPPHKKVITEENQNWKTVDGETTCPYHMEPSCCDSLDYSGFQVECIGPGKVEYLEKCLDYEPRPMCCCVYELRPDMPQIPRQISCDKDCASLGKEPEDEEAKNKVAGDL</sequence>
<dbReference type="EMBL" id="JAUTDP010000006">
    <property type="protein sequence ID" value="KAK3398181.1"/>
    <property type="molecule type" value="Genomic_DNA"/>
</dbReference>